<comment type="cofactor">
    <cofactor evidence="1">
        <name>Mg(2+)</name>
        <dbReference type="ChEBI" id="CHEBI:18420"/>
    </cofactor>
</comment>
<dbReference type="FunFam" id="3.30.70.270:FF:000001">
    <property type="entry name" value="Diguanylate cyclase domain protein"/>
    <property type="match status" value="1"/>
</dbReference>
<keyword evidence="2" id="KW-0597">Phosphoprotein</keyword>
<dbReference type="Gene3D" id="3.30.70.270">
    <property type="match status" value="1"/>
</dbReference>
<dbReference type="CDD" id="cd01949">
    <property type="entry name" value="GGDEF"/>
    <property type="match status" value="1"/>
</dbReference>
<evidence type="ECO:0000313" key="6">
    <source>
        <dbReference type="Proteomes" id="UP000061457"/>
    </source>
</evidence>
<dbReference type="InterPro" id="IPR052163">
    <property type="entry name" value="DGC-Regulatory_Protein"/>
</dbReference>
<dbReference type="InterPro" id="IPR043128">
    <property type="entry name" value="Rev_trsase/Diguanyl_cyclase"/>
</dbReference>
<reference evidence="5 6" key="1">
    <citation type="submission" date="2015-11" db="EMBL/GenBank/DDBJ databases">
        <authorList>
            <person name="Zhang Y."/>
            <person name="Guo Z."/>
        </authorList>
    </citation>
    <scope>NUCLEOTIDE SEQUENCE [LARGE SCALE GENOMIC DNA]</scope>
    <source>
        <strain evidence="5 6">KCTC 12086</strain>
    </source>
</reference>
<evidence type="ECO:0000259" key="3">
    <source>
        <dbReference type="PROSITE" id="PS50110"/>
    </source>
</evidence>
<dbReference type="PROSITE" id="PS50887">
    <property type="entry name" value="GGDEF"/>
    <property type="match status" value="1"/>
</dbReference>
<feature type="domain" description="Response regulatory" evidence="3">
    <location>
        <begin position="5"/>
        <end position="123"/>
    </location>
</feature>
<dbReference type="AlphaFoldDB" id="A0A0S2JYD1"/>
<feature type="domain" description="GGDEF" evidence="4">
    <location>
        <begin position="167"/>
        <end position="302"/>
    </location>
</feature>
<dbReference type="RefSeq" id="WP_058028762.1">
    <property type="nucleotide sequence ID" value="NZ_CP013187.1"/>
</dbReference>
<dbReference type="EMBL" id="CP013187">
    <property type="protein sequence ID" value="ALO40998.1"/>
    <property type="molecule type" value="Genomic_DNA"/>
</dbReference>
<dbReference type="KEGG" id="pphe:PP2015_476"/>
<dbReference type="SUPFAM" id="SSF52172">
    <property type="entry name" value="CheY-like"/>
    <property type="match status" value="1"/>
</dbReference>
<sequence>MSTWLIYLLEDNEDDVYLVKKLLSEVQTRQKYKICAFSNLSSLARALTQALPDTMLIDLNVPDSMGLDTLVNVKRIAKGIPIIVLTGVSEEFYGEQAIQLGAQDYIPKHELSGTLLNRTIMFSKERHDMQKNLENLVSLDRLTMLHNRGAFDQHLQETFSEAQRHNHTFGILFIDLDNFKPVNDELGHQAGDKLLKLIASKLKLFKRSADFVARYGGDEFVIVAHHIDNQENLHKLANYKYQLLADAYCLEDKDGALKEVNLEVSIGAVMFPAHADSIQDLLSAADKAMYYAKENKLPLHIPAL</sequence>
<dbReference type="STRING" id="161398.PP2015_476"/>
<dbReference type="SMART" id="SM00267">
    <property type="entry name" value="GGDEF"/>
    <property type="match status" value="1"/>
</dbReference>
<dbReference type="PROSITE" id="PS50110">
    <property type="entry name" value="RESPONSE_REGULATORY"/>
    <property type="match status" value="1"/>
</dbReference>
<evidence type="ECO:0000259" key="4">
    <source>
        <dbReference type="PROSITE" id="PS50887"/>
    </source>
</evidence>
<dbReference type="PATRIC" id="fig|161398.10.peg.485"/>
<dbReference type="InterPro" id="IPR029787">
    <property type="entry name" value="Nucleotide_cyclase"/>
</dbReference>
<dbReference type="InterPro" id="IPR001789">
    <property type="entry name" value="Sig_transdc_resp-reg_receiver"/>
</dbReference>
<evidence type="ECO:0000313" key="5">
    <source>
        <dbReference type="EMBL" id="ALO40998.1"/>
    </source>
</evidence>
<dbReference type="Proteomes" id="UP000061457">
    <property type="component" value="Chromosome I"/>
</dbReference>
<dbReference type="InterPro" id="IPR011006">
    <property type="entry name" value="CheY-like_superfamily"/>
</dbReference>
<feature type="modified residue" description="4-aspartylphosphate" evidence="2">
    <location>
        <position position="58"/>
    </location>
</feature>
<organism evidence="5 6">
    <name type="scientific">Pseudoalteromonas phenolica</name>
    <dbReference type="NCBI Taxonomy" id="161398"/>
    <lineage>
        <taxon>Bacteria</taxon>
        <taxon>Pseudomonadati</taxon>
        <taxon>Pseudomonadota</taxon>
        <taxon>Gammaproteobacteria</taxon>
        <taxon>Alteromonadales</taxon>
        <taxon>Pseudoalteromonadaceae</taxon>
        <taxon>Pseudoalteromonas</taxon>
    </lineage>
</organism>
<dbReference type="InterPro" id="IPR000160">
    <property type="entry name" value="GGDEF_dom"/>
</dbReference>
<protein>
    <submittedName>
        <fullName evidence="5">Diguanylate cyclase</fullName>
    </submittedName>
</protein>
<dbReference type="Pfam" id="PF00072">
    <property type="entry name" value="Response_reg"/>
    <property type="match status" value="1"/>
</dbReference>
<dbReference type="Gene3D" id="3.40.50.2300">
    <property type="match status" value="1"/>
</dbReference>
<accession>A0A0S2JYD1</accession>
<dbReference type="OrthoDB" id="766410at2"/>
<evidence type="ECO:0000256" key="1">
    <source>
        <dbReference type="ARBA" id="ARBA00001946"/>
    </source>
</evidence>
<name>A0A0S2JYD1_9GAMM</name>
<dbReference type="GO" id="GO:0000160">
    <property type="term" value="P:phosphorelay signal transduction system"/>
    <property type="evidence" value="ECO:0007669"/>
    <property type="project" value="InterPro"/>
</dbReference>
<proteinExistence type="predicted"/>
<keyword evidence="6" id="KW-1185">Reference proteome</keyword>
<dbReference type="GO" id="GO:0003824">
    <property type="term" value="F:catalytic activity"/>
    <property type="evidence" value="ECO:0007669"/>
    <property type="project" value="UniProtKB-ARBA"/>
</dbReference>
<gene>
    <name evidence="5" type="ORF">PP2015_476</name>
</gene>
<dbReference type="PANTHER" id="PTHR46663:SF4">
    <property type="entry name" value="DIGUANYLATE CYCLASE DGCT-RELATED"/>
    <property type="match status" value="1"/>
</dbReference>
<dbReference type="Pfam" id="PF00990">
    <property type="entry name" value="GGDEF"/>
    <property type="match status" value="1"/>
</dbReference>
<dbReference type="SMART" id="SM00448">
    <property type="entry name" value="REC"/>
    <property type="match status" value="1"/>
</dbReference>
<dbReference type="PANTHER" id="PTHR46663">
    <property type="entry name" value="DIGUANYLATE CYCLASE DGCT-RELATED"/>
    <property type="match status" value="1"/>
</dbReference>
<dbReference type="NCBIfam" id="TIGR00254">
    <property type="entry name" value="GGDEF"/>
    <property type="match status" value="1"/>
</dbReference>
<dbReference type="CDD" id="cd00156">
    <property type="entry name" value="REC"/>
    <property type="match status" value="1"/>
</dbReference>
<dbReference type="SUPFAM" id="SSF55073">
    <property type="entry name" value="Nucleotide cyclase"/>
    <property type="match status" value="1"/>
</dbReference>
<evidence type="ECO:0000256" key="2">
    <source>
        <dbReference type="PROSITE-ProRule" id="PRU00169"/>
    </source>
</evidence>